<dbReference type="InterPro" id="IPR009057">
    <property type="entry name" value="Homeodomain-like_sf"/>
</dbReference>
<accession>A0ABS1DJS8</accession>
<dbReference type="PANTHER" id="PTHR30514:SF20">
    <property type="entry name" value="TRANSCRIPTIONAL REGULATOR"/>
    <property type="match status" value="1"/>
</dbReference>
<dbReference type="Proteomes" id="UP001296873">
    <property type="component" value="Unassembled WGS sequence"/>
</dbReference>
<dbReference type="InterPro" id="IPR001347">
    <property type="entry name" value="SIS_dom"/>
</dbReference>
<dbReference type="Gene3D" id="3.40.50.10490">
    <property type="entry name" value="Glucose-6-phosphate isomerase like protein, domain 1"/>
    <property type="match status" value="1"/>
</dbReference>
<dbReference type="EMBL" id="NRRL01000115">
    <property type="protein sequence ID" value="MBK1670765.1"/>
    <property type="molecule type" value="Genomic_DNA"/>
</dbReference>
<evidence type="ECO:0000259" key="5">
    <source>
        <dbReference type="PROSITE" id="PS51464"/>
    </source>
</evidence>
<dbReference type="PROSITE" id="PS51464">
    <property type="entry name" value="SIS"/>
    <property type="match status" value="1"/>
</dbReference>
<proteinExistence type="predicted"/>
<sequence>MQSYDDLEQAISSRYPELSRRLQQIAHYALEHPNDMAFEKVATIAERAGVQPSTLIRFAKAFAYSGFSEMQQVFRARLMETTPSYAERLRRVRQQQSPEGSPDQILAHFITAGHHALDHLGQEIDPEAMQRACELLASAETIYIVAQRRSFPVAAYFAYALGHLGLHAHLVDGMGGMAEQQAAAMRTDDALIMVSFHPYAEETQQIARVARDRGVPAMAITDSPLSPICQLGDPVFEVHDGEVQSFRSLTATMTLAISLVVALGQRLDLSLGGAGACAQTRETRDRNA</sequence>
<dbReference type="SUPFAM" id="SSF46689">
    <property type="entry name" value="Homeodomain-like"/>
    <property type="match status" value="1"/>
</dbReference>
<dbReference type="Gene3D" id="1.10.10.10">
    <property type="entry name" value="Winged helix-like DNA-binding domain superfamily/Winged helix DNA-binding domain"/>
    <property type="match status" value="1"/>
</dbReference>
<evidence type="ECO:0008006" key="8">
    <source>
        <dbReference type="Google" id="ProtNLM"/>
    </source>
</evidence>
<evidence type="ECO:0000256" key="2">
    <source>
        <dbReference type="ARBA" id="ARBA00023125"/>
    </source>
</evidence>
<evidence type="ECO:0000313" key="7">
    <source>
        <dbReference type="Proteomes" id="UP001296873"/>
    </source>
</evidence>
<evidence type="ECO:0000256" key="1">
    <source>
        <dbReference type="ARBA" id="ARBA00023015"/>
    </source>
</evidence>
<gene>
    <name evidence="6" type="ORF">CKO28_22360</name>
</gene>
<dbReference type="InterPro" id="IPR035472">
    <property type="entry name" value="RpiR-like_SIS"/>
</dbReference>
<dbReference type="PANTHER" id="PTHR30514">
    <property type="entry name" value="GLUCOKINASE"/>
    <property type="match status" value="1"/>
</dbReference>
<name>A0ABS1DJS8_9PROT</name>
<feature type="domain" description="HTH rpiR-type" evidence="4">
    <location>
        <begin position="5"/>
        <end position="81"/>
    </location>
</feature>
<dbReference type="SUPFAM" id="SSF53697">
    <property type="entry name" value="SIS domain"/>
    <property type="match status" value="1"/>
</dbReference>
<organism evidence="6 7">
    <name type="scientific">Rhodovibrio sodomensis</name>
    <dbReference type="NCBI Taxonomy" id="1088"/>
    <lineage>
        <taxon>Bacteria</taxon>
        <taxon>Pseudomonadati</taxon>
        <taxon>Pseudomonadota</taxon>
        <taxon>Alphaproteobacteria</taxon>
        <taxon>Rhodospirillales</taxon>
        <taxon>Rhodovibrionaceae</taxon>
        <taxon>Rhodovibrio</taxon>
    </lineage>
</organism>
<dbReference type="RefSeq" id="WP_200343212.1">
    <property type="nucleotide sequence ID" value="NZ_NRRL01000115.1"/>
</dbReference>
<keyword evidence="3" id="KW-0804">Transcription</keyword>
<dbReference type="Pfam" id="PF01418">
    <property type="entry name" value="HTH_6"/>
    <property type="match status" value="1"/>
</dbReference>
<dbReference type="CDD" id="cd05013">
    <property type="entry name" value="SIS_RpiR"/>
    <property type="match status" value="1"/>
</dbReference>
<dbReference type="InterPro" id="IPR046348">
    <property type="entry name" value="SIS_dom_sf"/>
</dbReference>
<dbReference type="InterPro" id="IPR036388">
    <property type="entry name" value="WH-like_DNA-bd_sf"/>
</dbReference>
<keyword evidence="1" id="KW-0805">Transcription regulation</keyword>
<feature type="domain" description="SIS" evidence="5">
    <location>
        <begin position="132"/>
        <end position="269"/>
    </location>
</feature>
<keyword evidence="7" id="KW-1185">Reference proteome</keyword>
<evidence type="ECO:0000256" key="3">
    <source>
        <dbReference type="ARBA" id="ARBA00023163"/>
    </source>
</evidence>
<comment type="caution">
    <text evidence="6">The sequence shown here is derived from an EMBL/GenBank/DDBJ whole genome shotgun (WGS) entry which is preliminary data.</text>
</comment>
<reference evidence="6 7" key="1">
    <citation type="journal article" date="2020" name="Microorganisms">
        <title>Osmotic Adaptation and Compatible Solute Biosynthesis of Phototrophic Bacteria as Revealed from Genome Analyses.</title>
        <authorList>
            <person name="Imhoff J.F."/>
            <person name="Rahn T."/>
            <person name="Kunzel S."/>
            <person name="Keller A."/>
            <person name="Neulinger S.C."/>
        </authorList>
    </citation>
    <scope>NUCLEOTIDE SEQUENCE [LARGE SCALE GENOMIC DNA]</scope>
    <source>
        <strain evidence="6 7">DSM 9895</strain>
    </source>
</reference>
<dbReference type="Pfam" id="PF01380">
    <property type="entry name" value="SIS"/>
    <property type="match status" value="1"/>
</dbReference>
<evidence type="ECO:0000259" key="4">
    <source>
        <dbReference type="PROSITE" id="PS51071"/>
    </source>
</evidence>
<dbReference type="InterPro" id="IPR047640">
    <property type="entry name" value="RpiR-like"/>
</dbReference>
<keyword evidence="2" id="KW-0238">DNA-binding</keyword>
<protein>
    <recommendedName>
        <fullName evidence="8">Fe-S cluster assembly protein HesB</fullName>
    </recommendedName>
</protein>
<evidence type="ECO:0000313" key="6">
    <source>
        <dbReference type="EMBL" id="MBK1670765.1"/>
    </source>
</evidence>
<dbReference type="PROSITE" id="PS51071">
    <property type="entry name" value="HTH_RPIR"/>
    <property type="match status" value="1"/>
</dbReference>
<dbReference type="InterPro" id="IPR000281">
    <property type="entry name" value="HTH_RpiR"/>
</dbReference>